<dbReference type="EMBL" id="CM055728">
    <property type="protein sequence ID" value="KAJ8016193.1"/>
    <property type="molecule type" value="Genomic_DNA"/>
</dbReference>
<evidence type="ECO:0000313" key="1">
    <source>
        <dbReference type="EMBL" id="KAJ8016193.1"/>
    </source>
</evidence>
<name>A0ACC2HL35_DALPE</name>
<gene>
    <name evidence="1" type="ORF">DPEC_G00004650</name>
</gene>
<protein>
    <submittedName>
        <fullName evidence="1">Uncharacterized protein</fullName>
    </submittedName>
</protein>
<proteinExistence type="predicted"/>
<dbReference type="Proteomes" id="UP001157502">
    <property type="component" value="Chromosome 1"/>
</dbReference>
<organism evidence="1 2">
    <name type="scientific">Dallia pectoralis</name>
    <name type="common">Alaska blackfish</name>
    <dbReference type="NCBI Taxonomy" id="75939"/>
    <lineage>
        <taxon>Eukaryota</taxon>
        <taxon>Metazoa</taxon>
        <taxon>Chordata</taxon>
        <taxon>Craniata</taxon>
        <taxon>Vertebrata</taxon>
        <taxon>Euteleostomi</taxon>
        <taxon>Actinopterygii</taxon>
        <taxon>Neopterygii</taxon>
        <taxon>Teleostei</taxon>
        <taxon>Protacanthopterygii</taxon>
        <taxon>Esociformes</taxon>
        <taxon>Umbridae</taxon>
        <taxon>Dallia</taxon>
    </lineage>
</organism>
<evidence type="ECO:0000313" key="2">
    <source>
        <dbReference type="Proteomes" id="UP001157502"/>
    </source>
</evidence>
<reference evidence="1" key="1">
    <citation type="submission" date="2021-05" db="EMBL/GenBank/DDBJ databases">
        <authorList>
            <person name="Pan Q."/>
            <person name="Jouanno E."/>
            <person name="Zahm M."/>
            <person name="Klopp C."/>
            <person name="Cabau C."/>
            <person name="Louis A."/>
            <person name="Berthelot C."/>
            <person name="Parey E."/>
            <person name="Roest Crollius H."/>
            <person name="Montfort J."/>
            <person name="Robinson-Rechavi M."/>
            <person name="Bouchez O."/>
            <person name="Lampietro C."/>
            <person name="Lopez Roques C."/>
            <person name="Donnadieu C."/>
            <person name="Postlethwait J."/>
            <person name="Bobe J."/>
            <person name="Dillon D."/>
            <person name="Chandos A."/>
            <person name="von Hippel F."/>
            <person name="Guiguen Y."/>
        </authorList>
    </citation>
    <scope>NUCLEOTIDE SEQUENCE</scope>
    <source>
        <strain evidence="1">YG-Jan2019</strain>
    </source>
</reference>
<comment type="caution">
    <text evidence="1">The sequence shown here is derived from an EMBL/GenBank/DDBJ whole genome shotgun (WGS) entry which is preliminary data.</text>
</comment>
<sequence length="973" mass="110820">MATTMSWRAYLLVHLVILSWYIFTLSANCSLKSHPGAKLYGGRWKYLTFLNLVLQTVFFGLVVLIDIIHLILPSKNLRCGVPLFLVKLRDTIFTVFAFPLGAFVFLSFWSIYHYDRELVYPKILDDIIPLWLNHALHTVILLLALLQMYIQSHRYGSKMRGVLSLAFASALYLGWVLWVYYAAGIWVYPIMERLSPVALVIFLGVACISIAPLYLLGEKINNKIWKSPVVSAGPQKKKKRITAAEEEDLGDLLCLIRYGNVEPFNVDDAEPHRVHSHAADGTAMAVEVFLSVQSYDPPIVRQAVEYLVRMELFKTPRSKVTLVGEVMSHVIPGPTQCFLGCGGQNCKYENPDRWSEENQAIRGLYSTWVTENLLAMARPSTFLIEKYNIIEQFQRCGLKTVINLQIPGEHASCGPIPLEPESGFSYRPEVFMENGIYFYNFGWNDYGVGSLTSILDMMKVMSFAMREGKLAVHCHAGLGRTGALLACFLVFATRMTADQAILFVRSKRPNSVQTRGQLYCVREFAQFLVPIRSIFSYAEPRTNSVTLSQFLSRQRHMLHGYERRELRHLPKIIQVVCKLLLDIADNRQVIEEDVLDVSDLTPEEELEFERYRDFGYNKGTFGTGCLGGRPRLPGLPIRHQHANEPPLFYHRKSLSYSDSDLHRLGSELNLPTLHLTYSLSTSNVPVVRSPSLNALPKVPATNRQRGVAYGFHDRSLSYGSLWEQKSLAEGSQLLRKTQKVLLRSESDCTRQKNCNTLFMWKEEHRTKIVANGTVSKEFEFVDFELPFLILQTELSKEARRLLVAQCLAVDLEQEGGDEHKGRLHAWQSELNMGGAWDRLCTLERDPFVLSGLMWTWLEQLKEPVISVKDVQNLDINNSDPTNPEDVFITLDKAPREMLMCILDCMAHVLTIPEEVETAFLERIIKAFTKMEKGSAVYPAMTEILRLVLQDLRLKAIEMEDFPFMPPIPAVLLP</sequence>
<accession>A0ACC2HL35</accession>
<keyword evidence="2" id="KW-1185">Reference proteome</keyword>